<dbReference type="Proteomes" id="UP000295375">
    <property type="component" value="Unassembled WGS sequence"/>
</dbReference>
<dbReference type="InterPro" id="IPR032808">
    <property type="entry name" value="DoxX"/>
</dbReference>
<name>A0A4R6UJG1_9GAMM</name>
<feature type="transmembrane region" description="Helical" evidence="5">
    <location>
        <begin position="87"/>
        <end position="106"/>
    </location>
</feature>
<evidence type="ECO:0000256" key="3">
    <source>
        <dbReference type="ARBA" id="ARBA00022989"/>
    </source>
</evidence>
<accession>A0A4R6UJG1</accession>
<feature type="transmembrane region" description="Helical" evidence="5">
    <location>
        <begin position="64"/>
        <end position="81"/>
    </location>
</feature>
<reference evidence="6 7" key="1">
    <citation type="submission" date="2019-03" db="EMBL/GenBank/DDBJ databases">
        <title>Genomic Encyclopedia of Type Strains, Phase IV (KMG-IV): sequencing the most valuable type-strain genomes for metagenomic binning, comparative biology and taxonomic classification.</title>
        <authorList>
            <person name="Goeker M."/>
        </authorList>
    </citation>
    <scope>NUCLEOTIDE SEQUENCE [LARGE SCALE GENOMIC DNA]</scope>
    <source>
        <strain evidence="6 7">DSM 103792</strain>
    </source>
</reference>
<sequence length="120" mass="13315">MKRIHLVYLLFVIFLLSGSAKILALPFELAAFARWGYPLWFMYATGIAEVVGALLLLGPMRRPTAAALTVLMLGAVATHALHSEWPMLIVATLILLACAWVFRWQISDQTNDDDLAQKSS</sequence>
<organism evidence="6 7">
    <name type="scientific">Permianibacter aggregans</name>
    <dbReference type="NCBI Taxonomy" id="1510150"/>
    <lineage>
        <taxon>Bacteria</taxon>
        <taxon>Pseudomonadati</taxon>
        <taxon>Pseudomonadota</taxon>
        <taxon>Gammaproteobacteria</taxon>
        <taxon>Pseudomonadales</taxon>
        <taxon>Pseudomonadaceae</taxon>
        <taxon>Permianibacter</taxon>
    </lineage>
</organism>
<evidence type="ECO:0000256" key="2">
    <source>
        <dbReference type="ARBA" id="ARBA00022692"/>
    </source>
</evidence>
<keyword evidence="2 5" id="KW-0812">Transmembrane</keyword>
<evidence type="ECO:0000256" key="4">
    <source>
        <dbReference type="ARBA" id="ARBA00023136"/>
    </source>
</evidence>
<comment type="subcellular location">
    <subcellularLocation>
        <location evidence="1">Membrane</location>
        <topology evidence="1">Multi-pass membrane protein</topology>
    </subcellularLocation>
</comment>
<dbReference type="GO" id="GO:0016020">
    <property type="term" value="C:membrane"/>
    <property type="evidence" value="ECO:0007669"/>
    <property type="project" value="UniProtKB-SubCell"/>
</dbReference>
<proteinExistence type="predicted"/>
<feature type="transmembrane region" description="Helical" evidence="5">
    <location>
        <begin position="40"/>
        <end position="57"/>
    </location>
</feature>
<comment type="caution">
    <text evidence="6">The sequence shown here is derived from an EMBL/GenBank/DDBJ whole genome shotgun (WGS) entry which is preliminary data.</text>
</comment>
<dbReference type="Pfam" id="PF13564">
    <property type="entry name" value="DoxX_2"/>
    <property type="match status" value="1"/>
</dbReference>
<evidence type="ECO:0000313" key="7">
    <source>
        <dbReference type="Proteomes" id="UP000295375"/>
    </source>
</evidence>
<evidence type="ECO:0000256" key="1">
    <source>
        <dbReference type="ARBA" id="ARBA00004141"/>
    </source>
</evidence>
<dbReference type="AlphaFoldDB" id="A0A4R6UJG1"/>
<dbReference type="RefSeq" id="WP_133591924.1">
    <property type="nucleotide sequence ID" value="NZ_CP037953.1"/>
</dbReference>
<gene>
    <name evidence="6" type="ORF">EV696_11431</name>
</gene>
<protein>
    <submittedName>
        <fullName evidence="6">DoxX-like protein</fullName>
    </submittedName>
</protein>
<keyword evidence="7" id="KW-1185">Reference proteome</keyword>
<keyword evidence="3 5" id="KW-1133">Transmembrane helix</keyword>
<evidence type="ECO:0000256" key="5">
    <source>
        <dbReference type="SAM" id="Phobius"/>
    </source>
</evidence>
<dbReference type="OrthoDB" id="7595779at2"/>
<keyword evidence="4 5" id="KW-0472">Membrane</keyword>
<dbReference type="EMBL" id="SNYM01000014">
    <property type="protein sequence ID" value="TDQ46246.1"/>
    <property type="molecule type" value="Genomic_DNA"/>
</dbReference>
<evidence type="ECO:0000313" key="6">
    <source>
        <dbReference type="EMBL" id="TDQ46246.1"/>
    </source>
</evidence>